<evidence type="ECO:0000313" key="2">
    <source>
        <dbReference type="Proteomes" id="UP000198680"/>
    </source>
</evidence>
<dbReference type="AlphaFoldDB" id="A0A1G9Q794"/>
<organism evidence="1 2">
    <name type="scientific">Geodermatophilus siccatus</name>
    <dbReference type="NCBI Taxonomy" id="1137991"/>
    <lineage>
        <taxon>Bacteria</taxon>
        <taxon>Bacillati</taxon>
        <taxon>Actinomycetota</taxon>
        <taxon>Actinomycetes</taxon>
        <taxon>Geodermatophilales</taxon>
        <taxon>Geodermatophilaceae</taxon>
        <taxon>Geodermatophilus</taxon>
    </lineage>
</organism>
<gene>
    <name evidence="1" type="ORF">SAMN05660642_01535</name>
</gene>
<dbReference type="Proteomes" id="UP000198680">
    <property type="component" value="Unassembled WGS sequence"/>
</dbReference>
<accession>A0A1G9Q794</accession>
<name>A0A1G9Q794_9ACTN</name>
<sequence>MTALSTTSSSALFAGLFDDAALFPPGDAPMAAAVPAHRALRARLGELVGPFVVPAARLGELGEHLGDASGDDAAPFGISLIAAAGDLPAAAARVDADPRLRLSAVEVPVVADAAAAREAVRVLDDVLPAGVPAAVELPRTPARDEVLDVLAGTRHRAKLRTGGLRAALFPSPEELAATLAACARREVALKCTAGLHSAVRHTDPATGFAHHGFLNVLLAVGTLTSGATPTVAAGWLGETDPGALVAALRTWPTERATRVRAAFTSFGTCSVLEPVDDLVHLGLLPSPDRIPA</sequence>
<reference evidence="2" key="1">
    <citation type="submission" date="2016-10" db="EMBL/GenBank/DDBJ databases">
        <authorList>
            <person name="Varghese N."/>
            <person name="Submissions S."/>
        </authorList>
    </citation>
    <scope>NUCLEOTIDE SEQUENCE [LARGE SCALE GENOMIC DNA]</scope>
    <source>
        <strain evidence="2">DSM 45419</strain>
    </source>
</reference>
<keyword evidence="2" id="KW-1185">Reference proteome</keyword>
<proteinExistence type="predicted"/>
<dbReference type="EMBL" id="FNHE01000003">
    <property type="protein sequence ID" value="SDM06876.1"/>
    <property type="molecule type" value="Genomic_DNA"/>
</dbReference>
<protein>
    <submittedName>
        <fullName evidence="1">Uncharacterized protein</fullName>
    </submittedName>
</protein>
<dbReference type="RefSeq" id="WP_245700149.1">
    <property type="nucleotide sequence ID" value="NZ_FNHE01000003.1"/>
</dbReference>
<evidence type="ECO:0000313" key="1">
    <source>
        <dbReference type="EMBL" id="SDM06876.1"/>
    </source>
</evidence>
<dbReference type="STRING" id="1137991.SAMN05660642_01535"/>